<name>A0AAD9SKA1_PHOAM</name>
<accession>A0AAD9SKA1</accession>
<dbReference type="EMBL" id="JAUJFL010000002">
    <property type="protein sequence ID" value="KAK2609417.1"/>
    <property type="molecule type" value="Genomic_DNA"/>
</dbReference>
<organism evidence="1 2">
    <name type="scientific">Phomopsis amygdali</name>
    <name type="common">Fusicoccum amygdali</name>
    <dbReference type="NCBI Taxonomy" id="1214568"/>
    <lineage>
        <taxon>Eukaryota</taxon>
        <taxon>Fungi</taxon>
        <taxon>Dikarya</taxon>
        <taxon>Ascomycota</taxon>
        <taxon>Pezizomycotina</taxon>
        <taxon>Sordariomycetes</taxon>
        <taxon>Sordariomycetidae</taxon>
        <taxon>Diaporthales</taxon>
        <taxon>Diaporthaceae</taxon>
        <taxon>Diaporthe</taxon>
    </lineage>
</organism>
<evidence type="ECO:0000313" key="2">
    <source>
        <dbReference type="Proteomes" id="UP001265746"/>
    </source>
</evidence>
<evidence type="ECO:0000313" key="1">
    <source>
        <dbReference type="EMBL" id="KAK2609417.1"/>
    </source>
</evidence>
<gene>
    <name evidence="1" type="ORF">N8I77_002914</name>
</gene>
<comment type="caution">
    <text evidence="1">The sequence shown here is derived from an EMBL/GenBank/DDBJ whole genome shotgun (WGS) entry which is preliminary data.</text>
</comment>
<reference evidence="1" key="1">
    <citation type="submission" date="2023-06" db="EMBL/GenBank/DDBJ databases">
        <authorList>
            <person name="Noh H."/>
        </authorList>
    </citation>
    <scope>NUCLEOTIDE SEQUENCE</scope>
    <source>
        <strain evidence="1">DUCC20226</strain>
    </source>
</reference>
<dbReference type="Proteomes" id="UP001265746">
    <property type="component" value="Unassembled WGS sequence"/>
</dbReference>
<keyword evidence="2" id="KW-1185">Reference proteome</keyword>
<sequence>MFRVFKAGGAGVHGSGNLRFLRQLFCHCESDFDCEEYHWLLEVAFERPGRCDEEEEEEEADIPVDFGDESSITIDQENTVWHDWDSVYEWVENELHQEGLPCSTMEHESVHRFITTIVMIARECPDVSKEINFRMEGEPEPELEDLGW</sequence>
<proteinExistence type="predicted"/>
<protein>
    <submittedName>
        <fullName evidence="1">Uncharacterized protein</fullName>
    </submittedName>
</protein>
<dbReference type="AlphaFoldDB" id="A0AAD9SKA1"/>